<dbReference type="EMBL" id="JAGTAR010000022">
    <property type="protein sequence ID" value="MBR8536718.1"/>
    <property type="molecule type" value="Genomic_DNA"/>
</dbReference>
<dbReference type="InterPro" id="IPR006121">
    <property type="entry name" value="HMA_dom"/>
</dbReference>
<dbReference type="RefSeq" id="WP_212191746.1">
    <property type="nucleotide sequence ID" value="NZ_JAGTAR010000022.1"/>
</dbReference>
<dbReference type="CDD" id="cd00371">
    <property type="entry name" value="HMA"/>
    <property type="match status" value="1"/>
</dbReference>
<evidence type="ECO:0000259" key="2">
    <source>
        <dbReference type="PROSITE" id="PS50846"/>
    </source>
</evidence>
<protein>
    <submittedName>
        <fullName evidence="3">Heavy-metal-associated domain-containing protein</fullName>
    </submittedName>
</protein>
<feature type="domain" description="HMA" evidence="2">
    <location>
        <begin position="24"/>
        <end position="90"/>
    </location>
</feature>
<dbReference type="InterPro" id="IPR036163">
    <property type="entry name" value="HMA_dom_sf"/>
</dbReference>
<proteinExistence type="predicted"/>
<dbReference type="SUPFAM" id="SSF55008">
    <property type="entry name" value="HMA, heavy metal-associated domain"/>
    <property type="match status" value="1"/>
</dbReference>
<keyword evidence="4" id="KW-1185">Reference proteome</keyword>
<dbReference type="PROSITE" id="PS50846">
    <property type="entry name" value="HMA_2"/>
    <property type="match status" value="1"/>
</dbReference>
<accession>A0A941F4J8</accession>
<dbReference type="Gene3D" id="3.30.70.100">
    <property type="match status" value="1"/>
</dbReference>
<evidence type="ECO:0000256" key="1">
    <source>
        <dbReference type="SAM" id="SignalP"/>
    </source>
</evidence>
<evidence type="ECO:0000313" key="3">
    <source>
        <dbReference type="EMBL" id="MBR8536718.1"/>
    </source>
</evidence>
<dbReference type="GO" id="GO:0046872">
    <property type="term" value="F:metal ion binding"/>
    <property type="evidence" value="ECO:0007669"/>
    <property type="project" value="InterPro"/>
</dbReference>
<gene>
    <name evidence="3" type="ORF">KDU71_14170</name>
</gene>
<name>A0A941F4J8_9BACT</name>
<sequence length="123" mass="13662">MKAKVFLLVALISTLGTLNALAHNETKSFKVYGNCGMCEKRIEKAAQSIDGVVSADWDKKTKQIKVVYNPHTADIKQVHKAIAKAGHDTEMIRAKDETYNKLPGCCQYDRAPVKKVDHSGHNH</sequence>
<comment type="caution">
    <text evidence="3">The sequence shown here is derived from an EMBL/GenBank/DDBJ whole genome shotgun (WGS) entry which is preliminary data.</text>
</comment>
<dbReference type="AlphaFoldDB" id="A0A941F4J8"/>
<organism evidence="3 4">
    <name type="scientific">Carboxylicivirga sediminis</name>
    <dbReference type="NCBI Taxonomy" id="2006564"/>
    <lineage>
        <taxon>Bacteria</taxon>
        <taxon>Pseudomonadati</taxon>
        <taxon>Bacteroidota</taxon>
        <taxon>Bacteroidia</taxon>
        <taxon>Marinilabiliales</taxon>
        <taxon>Marinilabiliaceae</taxon>
        <taxon>Carboxylicivirga</taxon>
    </lineage>
</organism>
<reference evidence="3" key="2">
    <citation type="submission" date="2021-04" db="EMBL/GenBank/DDBJ databases">
        <authorList>
            <person name="Zhang T."/>
            <person name="Zhang Y."/>
            <person name="Lu D."/>
            <person name="Zuo D."/>
            <person name="Du Z."/>
        </authorList>
    </citation>
    <scope>NUCLEOTIDE SEQUENCE</scope>
    <source>
        <strain evidence="3">JR1</strain>
    </source>
</reference>
<evidence type="ECO:0000313" key="4">
    <source>
        <dbReference type="Proteomes" id="UP000679220"/>
    </source>
</evidence>
<reference evidence="3" key="1">
    <citation type="journal article" date="2018" name="Int. J. Syst. Evol. Microbiol.">
        <title>Carboxylicivirga sediminis sp. nov., isolated from coastal sediment.</title>
        <authorList>
            <person name="Wang F.Q."/>
            <person name="Ren L.H."/>
            <person name="Zou R.J."/>
            <person name="Sun Y.Z."/>
            <person name="Liu X.J."/>
            <person name="Jiang F."/>
            <person name="Liu L.J."/>
        </authorList>
    </citation>
    <scope>NUCLEOTIDE SEQUENCE</scope>
    <source>
        <strain evidence="3">JR1</strain>
    </source>
</reference>
<dbReference type="Proteomes" id="UP000679220">
    <property type="component" value="Unassembled WGS sequence"/>
</dbReference>
<dbReference type="Pfam" id="PF00403">
    <property type="entry name" value="HMA"/>
    <property type="match status" value="1"/>
</dbReference>
<feature type="signal peptide" evidence="1">
    <location>
        <begin position="1"/>
        <end position="22"/>
    </location>
</feature>
<feature type="chain" id="PRO_5037129584" evidence="1">
    <location>
        <begin position="23"/>
        <end position="123"/>
    </location>
</feature>
<keyword evidence="1" id="KW-0732">Signal</keyword>